<organism evidence="1 2">
    <name type="scientific">Streptomyces filamentosus</name>
    <name type="common">Streptomyces roseosporus</name>
    <dbReference type="NCBI Taxonomy" id="67294"/>
    <lineage>
        <taxon>Bacteria</taxon>
        <taxon>Bacillati</taxon>
        <taxon>Actinomycetota</taxon>
        <taxon>Actinomycetes</taxon>
        <taxon>Kitasatosporales</taxon>
        <taxon>Streptomycetaceae</taxon>
        <taxon>Streptomyces</taxon>
    </lineage>
</organism>
<dbReference type="SUPFAM" id="SSF52266">
    <property type="entry name" value="SGNH hydrolase"/>
    <property type="match status" value="1"/>
</dbReference>
<reference evidence="1" key="2">
    <citation type="submission" date="2020-09" db="EMBL/GenBank/DDBJ databases">
        <authorList>
            <person name="Sun Q."/>
            <person name="Ohkuma M."/>
        </authorList>
    </citation>
    <scope>NUCLEOTIDE SEQUENCE</scope>
    <source>
        <strain evidence="1">JCM 4122</strain>
    </source>
</reference>
<dbReference type="AlphaFoldDB" id="A0A919EMY5"/>
<evidence type="ECO:0008006" key="3">
    <source>
        <dbReference type="Google" id="ProtNLM"/>
    </source>
</evidence>
<dbReference type="RefSeq" id="WP_150228060.1">
    <property type="nucleotide sequence ID" value="NZ_BNBE01000001.1"/>
</dbReference>
<reference evidence="1" key="1">
    <citation type="journal article" date="2014" name="Int. J. Syst. Evol. Microbiol.">
        <title>Complete genome sequence of Corynebacterium casei LMG S-19264T (=DSM 44701T), isolated from a smear-ripened cheese.</title>
        <authorList>
            <consortium name="US DOE Joint Genome Institute (JGI-PGF)"/>
            <person name="Walter F."/>
            <person name="Albersmeier A."/>
            <person name="Kalinowski J."/>
            <person name="Ruckert C."/>
        </authorList>
    </citation>
    <scope>NUCLEOTIDE SEQUENCE</scope>
    <source>
        <strain evidence="1">JCM 4122</strain>
    </source>
</reference>
<dbReference type="EMBL" id="BNBE01000001">
    <property type="protein sequence ID" value="GHG01851.1"/>
    <property type="molecule type" value="Genomic_DNA"/>
</dbReference>
<accession>A0A919EMY5</accession>
<gene>
    <name evidence="1" type="ORF">GCM10017667_36840</name>
</gene>
<dbReference type="GeneID" id="95659154"/>
<proteinExistence type="predicted"/>
<protein>
    <recommendedName>
        <fullName evidence="3">Inducer of phenazine A</fullName>
    </recommendedName>
</protein>
<name>A0A919EMY5_STRFL</name>
<evidence type="ECO:0000313" key="1">
    <source>
        <dbReference type="EMBL" id="GHG01851.1"/>
    </source>
</evidence>
<dbReference type="Proteomes" id="UP000632849">
    <property type="component" value="Unassembled WGS sequence"/>
</dbReference>
<comment type="caution">
    <text evidence="1">The sequence shown here is derived from an EMBL/GenBank/DDBJ whole genome shotgun (WGS) entry which is preliminary data.</text>
</comment>
<evidence type="ECO:0000313" key="2">
    <source>
        <dbReference type="Proteomes" id="UP000632849"/>
    </source>
</evidence>
<sequence length="341" mass="37485">MTSYRASLTPQMLSYAEKFDDRGDIRWLPYLMYFHPAGHTSEVVSTDEVGFRVSEGQGRRASAGGEVPDGPVRLVAGSSTVFGIGASTDAHTLSSRLWDKHAPSTPWLNFGGRSFNSAQELLLFTLYRHLVPQIDEIVLFTGFNNLGLARLPRHLQGDQGAFFNGHEYADQVREARLAKFRENGMSRRAAHKAVAEPETVHVPPTLDEQIARATELTVRHLDNWRLLAAGLGAKLTFVLQPLAPWVRERPSTEEGHLFAELDAIADFGRAYGDICTVDAGRRYARSLAEGCAGIGVPFLDMNPLLAEAADPGQWLFVDRIHFTDGGHDLVAGLLAEHLGLS</sequence>
<keyword evidence="2" id="KW-1185">Reference proteome</keyword>
<dbReference type="InterPro" id="IPR036514">
    <property type="entry name" value="SGNH_hydro_sf"/>
</dbReference>
<dbReference type="Gene3D" id="3.40.50.1110">
    <property type="entry name" value="SGNH hydrolase"/>
    <property type="match status" value="1"/>
</dbReference>